<dbReference type="Gene3D" id="3.90.78.10">
    <property type="entry name" value="UDP-N-acetylenolpyruvoylglucosamine reductase, C-terminal domain"/>
    <property type="match status" value="1"/>
</dbReference>
<comment type="similarity">
    <text evidence="16">Belongs to the MurB family.</text>
</comment>
<evidence type="ECO:0000256" key="3">
    <source>
        <dbReference type="ARBA" id="ARBA00004496"/>
    </source>
</evidence>
<comment type="function">
    <text evidence="2 16">Cell wall formation.</text>
</comment>
<dbReference type="EC" id="1.3.1.98" evidence="16"/>
<dbReference type="GO" id="GO:0071949">
    <property type="term" value="F:FAD binding"/>
    <property type="evidence" value="ECO:0007669"/>
    <property type="project" value="InterPro"/>
</dbReference>
<evidence type="ECO:0000256" key="7">
    <source>
        <dbReference type="ARBA" id="ARBA00022630"/>
    </source>
</evidence>
<dbReference type="Pfam" id="PF01565">
    <property type="entry name" value="FAD_binding_4"/>
    <property type="match status" value="1"/>
</dbReference>
<dbReference type="Gene3D" id="3.30.465.10">
    <property type="match status" value="1"/>
</dbReference>
<keyword evidence="13 16" id="KW-0131">Cell cycle</keyword>
<dbReference type="HAMAP" id="MF_00037">
    <property type="entry name" value="MurB"/>
    <property type="match status" value="1"/>
</dbReference>
<dbReference type="GO" id="GO:0009252">
    <property type="term" value="P:peptidoglycan biosynthetic process"/>
    <property type="evidence" value="ECO:0007669"/>
    <property type="project" value="UniProtKB-UniRule"/>
</dbReference>
<evidence type="ECO:0000256" key="6">
    <source>
        <dbReference type="ARBA" id="ARBA00022618"/>
    </source>
</evidence>
<dbReference type="InterPro" id="IPR036635">
    <property type="entry name" value="MurB_C_sf"/>
</dbReference>
<keyword evidence="12 16" id="KW-0560">Oxidoreductase</keyword>
<protein>
    <recommendedName>
        <fullName evidence="16">UDP-N-acetylenolpyruvoylglucosamine reductase</fullName>
        <ecNumber evidence="16">1.3.1.98</ecNumber>
    </recommendedName>
    <alternativeName>
        <fullName evidence="16">UDP-N-acetylmuramate dehydrogenase</fullName>
    </alternativeName>
</protein>
<evidence type="ECO:0000256" key="16">
    <source>
        <dbReference type="HAMAP-Rule" id="MF_00037"/>
    </source>
</evidence>
<dbReference type="NCBIfam" id="TIGR00179">
    <property type="entry name" value="murB"/>
    <property type="match status" value="1"/>
</dbReference>
<name>A0A1H0RWR6_SELRU</name>
<dbReference type="SUPFAM" id="SSF56176">
    <property type="entry name" value="FAD-binding/transporter-associated domain-like"/>
    <property type="match status" value="1"/>
</dbReference>
<dbReference type="InterPro" id="IPR006094">
    <property type="entry name" value="Oxid_FAD_bind_N"/>
</dbReference>
<dbReference type="InterPro" id="IPR003170">
    <property type="entry name" value="MurB"/>
</dbReference>
<keyword evidence="6 16" id="KW-0132">Cell division</keyword>
<dbReference type="PANTHER" id="PTHR21071">
    <property type="entry name" value="UDP-N-ACETYLENOLPYRUVOYLGLUCOSAMINE REDUCTASE"/>
    <property type="match status" value="1"/>
</dbReference>
<dbReference type="GO" id="GO:0008360">
    <property type="term" value="P:regulation of cell shape"/>
    <property type="evidence" value="ECO:0007669"/>
    <property type="project" value="UniProtKB-KW"/>
</dbReference>
<reference evidence="18 19" key="1">
    <citation type="submission" date="2016-10" db="EMBL/GenBank/DDBJ databases">
        <authorList>
            <person name="de Groot N.N."/>
        </authorList>
    </citation>
    <scope>NUCLEOTIDE SEQUENCE [LARGE SCALE GENOMIC DNA]</scope>
    <source>
        <strain evidence="18 19">S137</strain>
    </source>
</reference>
<evidence type="ECO:0000256" key="1">
    <source>
        <dbReference type="ARBA" id="ARBA00001974"/>
    </source>
</evidence>
<evidence type="ECO:0000256" key="4">
    <source>
        <dbReference type="ARBA" id="ARBA00004752"/>
    </source>
</evidence>
<dbReference type="GO" id="GO:0008762">
    <property type="term" value="F:UDP-N-acetylmuramate dehydrogenase activity"/>
    <property type="evidence" value="ECO:0007669"/>
    <property type="project" value="UniProtKB-UniRule"/>
</dbReference>
<dbReference type="EMBL" id="FNJQ01000014">
    <property type="protein sequence ID" value="SDP33870.1"/>
    <property type="molecule type" value="Genomic_DNA"/>
</dbReference>
<evidence type="ECO:0000256" key="8">
    <source>
        <dbReference type="ARBA" id="ARBA00022827"/>
    </source>
</evidence>
<dbReference type="UniPathway" id="UPA00219"/>
<evidence type="ECO:0000256" key="11">
    <source>
        <dbReference type="ARBA" id="ARBA00022984"/>
    </source>
</evidence>
<dbReference type="InterPro" id="IPR016167">
    <property type="entry name" value="FAD-bd_PCMH_sub1"/>
</dbReference>
<keyword evidence="10 16" id="KW-0133">Cell shape</keyword>
<feature type="active site" description="Proton donor" evidence="16">
    <location>
        <position position="227"/>
    </location>
</feature>
<sequence>MINENFLADCRKFLKPEQIILDAPMSEHTTFKIGGPADCLLKPSSLEETQKILQLVKEYDLPLTFVGNGSNMLVRDKGIRGVVVNFADNIDFVRVEGTRMTVGAGAIWKDVAEIAAQHSLAGVEFACGIPGSIGGAVFMNAGAYGGETKSVVKTVRAVTRDGEIKTYSLAELDLGYRHSIFQSNGEAIVEVELELTPGKEEDIRAGIADYTNRRESKQPLEMPSAGSTFKRPEGYFAGTLIDQTGLKGLTVGGAQVSTKHAGFVVNKGGATAADVVNLIHEVQKRVKEAHGVELQPEVRMIGEK</sequence>
<evidence type="ECO:0000256" key="12">
    <source>
        <dbReference type="ARBA" id="ARBA00023002"/>
    </source>
</evidence>
<dbReference type="AlphaFoldDB" id="A0A1H0RWR6"/>
<evidence type="ECO:0000256" key="2">
    <source>
        <dbReference type="ARBA" id="ARBA00003921"/>
    </source>
</evidence>
<proteinExistence type="inferred from homology"/>
<keyword evidence="8 16" id="KW-0274">FAD</keyword>
<comment type="subcellular location">
    <subcellularLocation>
        <location evidence="3 16">Cytoplasm</location>
    </subcellularLocation>
</comment>
<evidence type="ECO:0000313" key="19">
    <source>
        <dbReference type="Proteomes" id="UP000182412"/>
    </source>
</evidence>
<keyword evidence="11 16" id="KW-0573">Peptidoglycan synthesis</keyword>
<dbReference type="InterPro" id="IPR011601">
    <property type="entry name" value="MurB_C"/>
</dbReference>
<evidence type="ECO:0000256" key="9">
    <source>
        <dbReference type="ARBA" id="ARBA00022857"/>
    </source>
</evidence>
<evidence type="ECO:0000256" key="13">
    <source>
        <dbReference type="ARBA" id="ARBA00023306"/>
    </source>
</evidence>
<dbReference type="Pfam" id="PF02873">
    <property type="entry name" value="MurB_C"/>
    <property type="match status" value="1"/>
</dbReference>
<evidence type="ECO:0000313" key="18">
    <source>
        <dbReference type="EMBL" id="SDP33870.1"/>
    </source>
</evidence>
<comment type="catalytic activity">
    <reaction evidence="15 16">
        <text>UDP-N-acetyl-alpha-D-muramate + NADP(+) = UDP-N-acetyl-3-O-(1-carboxyvinyl)-alpha-D-glucosamine + NADPH + H(+)</text>
        <dbReference type="Rhea" id="RHEA:12248"/>
        <dbReference type="ChEBI" id="CHEBI:15378"/>
        <dbReference type="ChEBI" id="CHEBI:57783"/>
        <dbReference type="ChEBI" id="CHEBI:58349"/>
        <dbReference type="ChEBI" id="CHEBI:68483"/>
        <dbReference type="ChEBI" id="CHEBI:70757"/>
        <dbReference type="EC" id="1.3.1.98"/>
    </reaction>
</comment>
<feature type="active site" evidence="16">
    <location>
        <position position="177"/>
    </location>
</feature>
<dbReference type="Gene3D" id="3.30.43.10">
    <property type="entry name" value="Uridine Diphospho-n-acetylenolpyruvylglucosamine Reductase, domain 2"/>
    <property type="match status" value="1"/>
</dbReference>
<gene>
    <name evidence="16" type="primary">murB</name>
    <name evidence="18" type="ORF">SAMN05216366_11442</name>
</gene>
<evidence type="ECO:0000256" key="14">
    <source>
        <dbReference type="ARBA" id="ARBA00023316"/>
    </source>
</evidence>
<feature type="domain" description="FAD-binding PCMH-type" evidence="17">
    <location>
        <begin position="33"/>
        <end position="198"/>
    </location>
</feature>
<comment type="cofactor">
    <cofactor evidence="1 16">
        <name>FAD</name>
        <dbReference type="ChEBI" id="CHEBI:57692"/>
    </cofactor>
</comment>
<dbReference type="RefSeq" id="WP_074572237.1">
    <property type="nucleotide sequence ID" value="NZ_FNJQ01000014.1"/>
</dbReference>
<organism evidence="18 19">
    <name type="scientific">Selenomonas ruminantium</name>
    <dbReference type="NCBI Taxonomy" id="971"/>
    <lineage>
        <taxon>Bacteria</taxon>
        <taxon>Bacillati</taxon>
        <taxon>Bacillota</taxon>
        <taxon>Negativicutes</taxon>
        <taxon>Selenomonadales</taxon>
        <taxon>Selenomonadaceae</taxon>
        <taxon>Selenomonas</taxon>
    </lineage>
</organism>
<dbReference type="OrthoDB" id="9804753at2"/>
<comment type="pathway">
    <text evidence="4 16">Cell wall biogenesis; peptidoglycan biosynthesis.</text>
</comment>
<keyword evidence="5 16" id="KW-0963">Cytoplasm</keyword>
<evidence type="ECO:0000256" key="5">
    <source>
        <dbReference type="ARBA" id="ARBA00022490"/>
    </source>
</evidence>
<keyword evidence="9 16" id="KW-0521">NADP</keyword>
<dbReference type="InterPro" id="IPR016166">
    <property type="entry name" value="FAD-bd_PCMH"/>
</dbReference>
<dbReference type="GO" id="GO:0051301">
    <property type="term" value="P:cell division"/>
    <property type="evidence" value="ECO:0007669"/>
    <property type="project" value="UniProtKB-KW"/>
</dbReference>
<evidence type="ECO:0000259" key="17">
    <source>
        <dbReference type="PROSITE" id="PS51387"/>
    </source>
</evidence>
<feature type="active site" evidence="16">
    <location>
        <position position="297"/>
    </location>
</feature>
<dbReference type="PROSITE" id="PS51387">
    <property type="entry name" value="FAD_PCMH"/>
    <property type="match status" value="1"/>
</dbReference>
<keyword evidence="14 16" id="KW-0961">Cell wall biogenesis/degradation</keyword>
<dbReference type="SUPFAM" id="SSF56194">
    <property type="entry name" value="Uridine diphospho-N-Acetylenolpyruvylglucosamine reductase, MurB, C-terminal domain"/>
    <property type="match status" value="1"/>
</dbReference>
<dbReference type="GO" id="GO:0005829">
    <property type="term" value="C:cytosol"/>
    <property type="evidence" value="ECO:0007669"/>
    <property type="project" value="TreeGrafter"/>
</dbReference>
<dbReference type="Proteomes" id="UP000182412">
    <property type="component" value="Unassembled WGS sequence"/>
</dbReference>
<dbReference type="InterPro" id="IPR036318">
    <property type="entry name" value="FAD-bd_PCMH-like_sf"/>
</dbReference>
<dbReference type="PANTHER" id="PTHR21071:SF4">
    <property type="entry name" value="UDP-N-ACETYLENOLPYRUVOYLGLUCOSAMINE REDUCTASE"/>
    <property type="match status" value="1"/>
</dbReference>
<dbReference type="NCBIfam" id="NF010480">
    <property type="entry name" value="PRK13905.1"/>
    <property type="match status" value="1"/>
</dbReference>
<evidence type="ECO:0000256" key="15">
    <source>
        <dbReference type="ARBA" id="ARBA00048914"/>
    </source>
</evidence>
<keyword evidence="7 16" id="KW-0285">Flavoprotein</keyword>
<evidence type="ECO:0000256" key="10">
    <source>
        <dbReference type="ARBA" id="ARBA00022960"/>
    </source>
</evidence>
<accession>A0A1H0RWR6</accession>
<dbReference type="InterPro" id="IPR016169">
    <property type="entry name" value="FAD-bd_PCMH_sub2"/>
</dbReference>
<dbReference type="GO" id="GO:0071555">
    <property type="term" value="P:cell wall organization"/>
    <property type="evidence" value="ECO:0007669"/>
    <property type="project" value="UniProtKB-KW"/>
</dbReference>